<dbReference type="AlphaFoldDB" id="A0A3N0CJT0"/>
<dbReference type="Gene3D" id="3.90.79.10">
    <property type="entry name" value="Nucleoside Triphosphate Pyrophosphohydrolase"/>
    <property type="match status" value="1"/>
</dbReference>
<gene>
    <name evidence="4" type="ORF">EFK50_08105</name>
</gene>
<name>A0A3N0CJT0_9ACTN</name>
<organism evidence="4 5">
    <name type="scientific">Nocardioides marmoriginsengisoli</name>
    <dbReference type="NCBI Taxonomy" id="661483"/>
    <lineage>
        <taxon>Bacteria</taxon>
        <taxon>Bacillati</taxon>
        <taxon>Actinomycetota</taxon>
        <taxon>Actinomycetes</taxon>
        <taxon>Propionibacteriales</taxon>
        <taxon>Nocardioidaceae</taxon>
        <taxon>Nocardioides</taxon>
    </lineage>
</organism>
<evidence type="ECO:0000259" key="3">
    <source>
        <dbReference type="PROSITE" id="PS51462"/>
    </source>
</evidence>
<evidence type="ECO:0000256" key="2">
    <source>
        <dbReference type="ARBA" id="ARBA00022801"/>
    </source>
</evidence>
<dbReference type="PANTHER" id="PTHR11839:SF18">
    <property type="entry name" value="NUDIX HYDROLASE DOMAIN-CONTAINING PROTEIN"/>
    <property type="match status" value="1"/>
</dbReference>
<dbReference type="SUPFAM" id="SSF55811">
    <property type="entry name" value="Nudix"/>
    <property type="match status" value="1"/>
</dbReference>
<dbReference type="PROSITE" id="PS51462">
    <property type="entry name" value="NUDIX"/>
    <property type="match status" value="1"/>
</dbReference>
<dbReference type="EMBL" id="RJSE01000006">
    <property type="protein sequence ID" value="RNL63692.1"/>
    <property type="molecule type" value="Genomic_DNA"/>
</dbReference>
<dbReference type="RefSeq" id="WP_123227079.1">
    <property type="nucleotide sequence ID" value="NZ_RJSE01000006.1"/>
</dbReference>
<dbReference type="InterPro" id="IPR015797">
    <property type="entry name" value="NUDIX_hydrolase-like_dom_sf"/>
</dbReference>
<comment type="cofactor">
    <cofactor evidence="1">
        <name>Mg(2+)</name>
        <dbReference type="ChEBI" id="CHEBI:18420"/>
    </cofactor>
</comment>
<dbReference type="Pfam" id="PF00293">
    <property type="entry name" value="NUDIX"/>
    <property type="match status" value="1"/>
</dbReference>
<evidence type="ECO:0000313" key="5">
    <source>
        <dbReference type="Proteomes" id="UP000267128"/>
    </source>
</evidence>
<dbReference type="Proteomes" id="UP000267128">
    <property type="component" value="Unassembled WGS sequence"/>
</dbReference>
<evidence type="ECO:0000256" key="1">
    <source>
        <dbReference type="ARBA" id="ARBA00001946"/>
    </source>
</evidence>
<comment type="caution">
    <text evidence="4">The sequence shown here is derived from an EMBL/GenBank/DDBJ whole genome shotgun (WGS) entry which is preliminary data.</text>
</comment>
<dbReference type="PANTHER" id="PTHR11839">
    <property type="entry name" value="UDP/ADP-SUGAR PYROPHOSPHATASE"/>
    <property type="match status" value="1"/>
</dbReference>
<dbReference type="InterPro" id="IPR000086">
    <property type="entry name" value="NUDIX_hydrolase_dom"/>
</dbReference>
<sequence>MSPEPSSARIADEPQSWPLSRSAYVYESGWVVNFREDTLSVPGEPEHEFTRLVVEDPGAVVVLAIDEDDRVVILRQYRHPVQKRMIQLPAGKLDKPGEDPLVAAQRELREETGLAAAEWTHLLTTYASPGITSETHALYLARGLTEVPRDFEMHHEEADMTMERVGYQDLLEAVLDGSAADAPLAGAVMSYELMRNRGRF</sequence>
<protein>
    <submittedName>
        <fullName evidence="4">NUDIX hydrolase</fullName>
    </submittedName>
</protein>
<keyword evidence="2 4" id="KW-0378">Hydrolase</keyword>
<dbReference type="OrthoDB" id="9806150at2"/>
<reference evidence="4 5" key="1">
    <citation type="submission" date="2018-11" db="EMBL/GenBank/DDBJ databases">
        <authorList>
            <person name="Li F."/>
        </authorList>
    </citation>
    <scope>NUCLEOTIDE SEQUENCE [LARGE SCALE GENOMIC DNA]</scope>
    <source>
        <strain evidence="4 5">Gsoil 097</strain>
    </source>
</reference>
<keyword evidence="5" id="KW-1185">Reference proteome</keyword>
<feature type="domain" description="Nudix hydrolase" evidence="3">
    <location>
        <begin position="55"/>
        <end position="187"/>
    </location>
</feature>
<accession>A0A3N0CJT0</accession>
<dbReference type="GO" id="GO:0005829">
    <property type="term" value="C:cytosol"/>
    <property type="evidence" value="ECO:0007669"/>
    <property type="project" value="TreeGrafter"/>
</dbReference>
<evidence type="ECO:0000313" key="4">
    <source>
        <dbReference type="EMBL" id="RNL63692.1"/>
    </source>
</evidence>
<proteinExistence type="predicted"/>
<dbReference type="GO" id="GO:0019693">
    <property type="term" value="P:ribose phosphate metabolic process"/>
    <property type="evidence" value="ECO:0007669"/>
    <property type="project" value="TreeGrafter"/>
</dbReference>
<dbReference type="GO" id="GO:0006753">
    <property type="term" value="P:nucleoside phosphate metabolic process"/>
    <property type="evidence" value="ECO:0007669"/>
    <property type="project" value="TreeGrafter"/>
</dbReference>
<dbReference type="GO" id="GO:0016787">
    <property type="term" value="F:hydrolase activity"/>
    <property type="evidence" value="ECO:0007669"/>
    <property type="project" value="UniProtKB-KW"/>
</dbReference>